<dbReference type="PROSITE" id="PS51382">
    <property type="entry name" value="SPX"/>
    <property type="match status" value="1"/>
</dbReference>
<feature type="compositionally biased region" description="Basic and acidic residues" evidence="5">
    <location>
        <begin position="227"/>
        <end position="236"/>
    </location>
</feature>
<dbReference type="PROSITE" id="PS50089">
    <property type="entry name" value="ZF_RING_2"/>
    <property type="match status" value="1"/>
</dbReference>
<dbReference type="GO" id="GO:0008270">
    <property type="term" value="F:zinc ion binding"/>
    <property type="evidence" value="ECO:0007669"/>
    <property type="project" value="UniProtKB-KW"/>
</dbReference>
<dbReference type="InterPro" id="IPR017907">
    <property type="entry name" value="Znf_RING_CS"/>
</dbReference>
<dbReference type="RefSeq" id="XP_025366549.1">
    <property type="nucleotide sequence ID" value="XM_025516496.1"/>
</dbReference>
<feature type="domain" description="SPX" evidence="7">
    <location>
        <begin position="1"/>
        <end position="840"/>
    </location>
</feature>
<dbReference type="InterPro" id="IPR018957">
    <property type="entry name" value="Znf_C3HC4_RING-type"/>
</dbReference>
<feature type="compositionally biased region" description="Polar residues" evidence="5">
    <location>
        <begin position="162"/>
        <end position="171"/>
    </location>
</feature>
<dbReference type="SUPFAM" id="SSF57850">
    <property type="entry name" value="RING/U-box"/>
    <property type="match status" value="1"/>
</dbReference>
<feature type="compositionally biased region" description="Basic residues" evidence="5">
    <location>
        <begin position="756"/>
        <end position="767"/>
    </location>
</feature>
<feature type="domain" description="RING-type" evidence="6">
    <location>
        <begin position="936"/>
        <end position="975"/>
    </location>
</feature>
<dbReference type="InterPro" id="IPR004331">
    <property type="entry name" value="SPX_dom"/>
</dbReference>
<feature type="region of interest" description="Disordered" evidence="5">
    <location>
        <begin position="742"/>
        <end position="767"/>
    </location>
</feature>
<dbReference type="OrthoDB" id="5588846at2759"/>
<dbReference type="PANTHER" id="PTHR23327">
    <property type="entry name" value="RING FINGER PROTEIN 127"/>
    <property type="match status" value="1"/>
</dbReference>
<feature type="compositionally biased region" description="Low complexity" evidence="5">
    <location>
        <begin position="97"/>
        <end position="115"/>
    </location>
</feature>
<organism evidence="8 9">
    <name type="scientific">Ceraceosorus guamensis</name>
    <dbReference type="NCBI Taxonomy" id="1522189"/>
    <lineage>
        <taxon>Eukaryota</taxon>
        <taxon>Fungi</taxon>
        <taxon>Dikarya</taxon>
        <taxon>Basidiomycota</taxon>
        <taxon>Ustilaginomycotina</taxon>
        <taxon>Exobasidiomycetes</taxon>
        <taxon>Ceraceosorales</taxon>
        <taxon>Ceraceosoraceae</taxon>
        <taxon>Ceraceosorus</taxon>
    </lineage>
</organism>
<feature type="compositionally biased region" description="Basic and acidic residues" evidence="5">
    <location>
        <begin position="390"/>
        <end position="416"/>
    </location>
</feature>
<gene>
    <name evidence="8" type="ORF">IE81DRAFT_350222</name>
</gene>
<protein>
    <recommendedName>
        <fullName evidence="10">RING-type domain-containing protein</fullName>
    </recommendedName>
</protein>
<reference evidence="8 9" key="1">
    <citation type="journal article" date="2018" name="Mol. Biol. Evol.">
        <title>Broad Genomic Sampling Reveals a Smut Pathogenic Ancestry of the Fungal Clade Ustilaginomycotina.</title>
        <authorList>
            <person name="Kijpornyongpan T."/>
            <person name="Mondo S.J."/>
            <person name="Barry K."/>
            <person name="Sandor L."/>
            <person name="Lee J."/>
            <person name="Lipzen A."/>
            <person name="Pangilinan J."/>
            <person name="LaButti K."/>
            <person name="Hainaut M."/>
            <person name="Henrissat B."/>
            <person name="Grigoriev I.V."/>
            <person name="Spatafora J.W."/>
            <person name="Aime M.C."/>
        </authorList>
    </citation>
    <scope>NUCLEOTIDE SEQUENCE [LARGE SCALE GENOMIC DNA]</scope>
    <source>
        <strain evidence="8 9">MCA 4658</strain>
    </source>
</reference>
<feature type="region of interest" description="Disordered" evidence="5">
    <location>
        <begin position="59"/>
        <end position="182"/>
    </location>
</feature>
<evidence type="ECO:0000256" key="5">
    <source>
        <dbReference type="SAM" id="MobiDB-lite"/>
    </source>
</evidence>
<evidence type="ECO:0008006" key="10">
    <source>
        <dbReference type="Google" id="ProtNLM"/>
    </source>
</evidence>
<feature type="compositionally biased region" description="Basic and acidic residues" evidence="5">
    <location>
        <begin position="331"/>
        <end position="358"/>
    </location>
</feature>
<dbReference type="Pfam" id="PF00097">
    <property type="entry name" value="zf-C3HC4"/>
    <property type="match status" value="1"/>
</dbReference>
<dbReference type="CDD" id="cd23137">
    <property type="entry name" value="RING-HC_TRY3-like"/>
    <property type="match status" value="1"/>
</dbReference>
<feature type="compositionally biased region" description="Basic residues" evidence="5">
    <location>
        <begin position="318"/>
        <end position="330"/>
    </location>
</feature>
<evidence type="ECO:0000259" key="6">
    <source>
        <dbReference type="PROSITE" id="PS50089"/>
    </source>
</evidence>
<proteinExistence type="predicted"/>
<name>A0A316VP26_9BASI</name>
<evidence type="ECO:0000256" key="4">
    <source>
        <dbReference type="PROSITE-ProRule" id="PRU00175"/>
    </source>
</evidence>
<dbReference type="Gene3D" id="3.30.40.10">
    <property type="entry name" value="Zinc/RING finger domain, C3HC4 (zinc finger)"/>
    <property type="match status" value="1"/>
</dbReference>
<evidence type="ECO:0000259" key="7">
    <source>
        <dbReference type="PROSITE" id="PS51382"/>
    </source>
</evidence>
<feature type="region of interest" description="Disordered" evidence="5">
    <location>
        <begin position="200"/>
        <end position="630"/>
    </location>
</feature>
<feature type="compositionally biased region" description="Low complexity" evidence="5">
    <location>
        <begin position="295"/>
        <end position="305"/>
    </location>
</feature>
<evidence type="ECO:0000256" key="2">
    <source>
        <dbReference type="ARBA" id="ARBA00022771"/>
    </source>
</evidence>
<dbReference type="SMART" id="SM00184">
    <property type="entry name" value="RING"/>
    <property type="match status" value="1"/>
</dbReference>
<dbReference type="PANTHER" id="PTHR23327:SF51">
    <property type="entry name" value="TRANSCRIPTIONAL REGULATOR OF YEAST FORM ADHERENCE 3"/>
    <property type="match status" value="1"/>
</dbReference>
<keyword evidence="3" id="KW-0862">Zinc</keyword>
<dbReference type="EMBL" id="KZ819471">
    <property type="protein sequence ID" value="PWN39389.1"/>
    <property type="molecule type" value="Genomic_DNA"/>
</dbReference>
<sequence>MKFGKSYMETLASPSFPQEWREGAIEYKHLKKLINGVVAELESLGLGADVLRELIAPATQSGDAHEEEDEDIQMSQLAAAAAAKSSLHPSHHGVPARRSSQSSESRARSRSLTSSGTEDSSADEAATTGPGKYGRLLVDSRAARLGGSESGNPLSPLIEETGPSSSRTSPYTIGRPSAEEQAPAISLGVAALSPSATLEAQKAQRAAHGSPLEVPSEDCEECVADAGAREAARKSLGEGSQSNGISAIVSPSKASSHESPAAEWLEKIAHSQPHQRRRSARKSSGASQTAGGWASSDGSPSSSRQHSVDVSDTDGAARRRHHHHHHHHEQHQHQSHEEGPEALRPDPRLLLKPHERPSAFRKRSSADGSSGVGSPDAVTDDETNQWYGMGKKELEEFRRRKSEVFGDGPQKEDGVRRASMPAHDLQPGERAQGASAANDHGRHDWGGHAWRERPGDAWKMENDTAKPSGSLRDRPNLAARRSSSGGAVGKQPEDGHARKSRWVKGKDGRRARAEYELGGTKEHPVPRIRLFVESPVNSGDEGSAEESASEDDSTSDAGAEDAGPRITELPPTPKTLKGSPGREPAVLALPNASLPDSTSTQRADADAGSAPAPSSEQLGTSAARSHEGRRMRHREIVIPLTADTEFLDTLTGALQNLSNLQSAQRDAFQQQTESLCSAVARVASPYATKSDLYVWREIFALYVEMQIFESEREKDRGEVSVDESEARLKRFAEELAKRGWTASNESGEDARGGIPGHKHRGGLAARLSRRKSSAAGASAGGSLQPMKDQRSVNALQDFLRLNLALLDVKKFQRVNIEAARKILKKHDKRTALTASDDLRAFIAQQDAARLGAATVAGMGLSGLVQIPPEAFGVGSDGASHRSGALVPTGGGTHPSLAALLPSSTTGILAESLPHILLSLLTTTLLPILPSIDDYACAICTGVAWRPIRLDCAHLFCIRCLVKLQKKGKADCPLCRAKGVVGSADGKNLDEAATKFMKTWFPHEVAEKDSENETERRKEEMAELGLQVDADKCTVC</sequence>
<keyword evidence="2 4" id="KW-0863">Zinc-finger</keyword>
<feature type="compositionally biased region" description="Low complexity" evidence="5">
    <location>
        <begin position="606"/>
        <end position="615"/>
    </location>
</feature>
<feature type="compositionally biased region" description="Basic and acidic residues" evidence="5">
    <location>
        <begin position="439"/>
        <end position="464"/>
    </location>
</feature>
<dbReference type="Proteomes" id="UP000245783">
    <property type="component" value="Unassembled WGS sequence"/>
</dbReference>
<accession>A0A316VP26</accession>
<feature type="compositionally biased region" description="Basic and acidic residues" evidence="5">
    <location>
        <begin position="504"/>
        <end position="525"/>
    </location>
</feature>
<dbReference type="AlphaFoldDB" id="A0A316VP26"/>
<keyword evidence="1" id="KW-0479">Metal-binding</keyword>
<dbReference type="GeneID" id="37038366"/>
<dbReference type="PROSITE" id="PS00518">
    <property type="entry name" value="ZF_RING_1"/>
    <property type="match status" value="1"/>
</dbReference>
<dbReference type="STRING" id="1522189.A0A316VP26"/>
<evidence type="ECO:0000256" key="1">
    <source>
        <dbReference type="ARBA" id="ARBA00022723"/>
    </source>
</evidence>
<evidence type="ECO:0000313" key="9">
    <source>
        <dbReference type="Proteomes" id="UP000245783"/>
    </source>
</evidence>
<dbReference type="Pfam" id="PF03105">
    <property type="entry name" value="SPX"/>
    <property type="match status" value="1"/>
</dbReference>
<feature type="compositionally biased region" description="Acidic residues" evidence="5">
    <location>
        <begin position="542"/>
        <end position="554"/>
    </location>
</feature>
<keyword evidence="9" id="KW-1185">Reference proteome</keyword>
<evidence type="ECO:0000256" key="3">
    <source>
        <dbReference type="ARBA" id="ARBA00022833"/>
    </source>
</evidence>
<dbReference type="InterPro" id="IPR013083">
    <property type="entry name" value="Znf_RING/FYVE/PHD"/>
</dbReference>
<evidence type="ECO:0000313" key="8">
    <source>
        <dbReference type="EMBL" id="PWN39389.1"/>
    </source>
</evidence>
<dbReference type="InParanoid" id="A0A316VP26"/>
<dbReference type="InterPro" id="IPR001841">
    <property type="entry name" value="Znf_RING"/>
</dbReference>